<gene>
    <name evidence="5" type="ORF">A7J50_1171</name>
</gene>
<dbReference type="STRING" id="219572.A7J50_1171"/>
<dbReference type="InterPro" id="IPR001107">
    <property type="entry name" value="Band_7"/>
</dbReference>
<sequence precursor="true">MKRIAAVAMLCLLAVTAGCSKVPAGYTGVIVNLMGSDKGVAPTEATVGYKWLTPNEELFLFPTFAQNFNLQQVKFQDRDGMTISAPIGITLRAKPGAAPLLFQTYRKSMDEIIQVNVPQVVRNAFNNAGSKVKASEVYGPGKEAFLKAIEQQVQQHFDSKGIVVESLYLNGEIVLPPQVVEALNNSITATQKAQQRENELRQTEAEAAKVRAAAQGDKDAAILKAQGEAESLNIRGEALRKNPGVVELNAIEKWDGKLPVYMTSGTATPFIGIGK</sequence>
<evidence type="ECO:0000313" key="6">
    <source>
        <dbReference type="Proteomes" id="UP000077829"/>
    </source>
</evidence>
<feature type="chain" id="PRO_5008005167" evidence="3">
    <location>
        <begin position="18"/>
        <end position="275"/>
    </location>
</feature>
<feature type="coiled-coil region" evidence="2">
    <location>
        <begin position="186"/>
        <end position="213"/>
    </location>
</feature>
<dbReference type="GO" id="GO:0016020">
    <property type="term" value="C:membrane"/>
    <property type="evidence" value="ECO:0007669"/>
    <property type="project" value="UniProtKB-SubCell"/>
</dbReference>
<evidence type="ECO:0000313" key="5">
    <source>
        <dbReference type="EMBL" id="ANF84610.1"/>
    </source>
</evidence>
<dbReference type="AlphaFoldDB" id="A0A172YWS0"/>
<dbReference type="Pfam" id="PF01145">
    <property type="entry name" value="Band_7"/>
    <property type="match status" value="1"/>
</dbReference>
<organism evidence="5 6">
    <name type="scientific">Pseudomonas antarctica</name>
    <dbReference type="NCBI Taxonomy" id="219572"/>
    <lineage>
        <taxon>Bacteria</taxon>
        <taxon>Pseudomonadati</taxon>
        <taxon>Pseudomonadota</taxon>
        <taxon>Gammaproteobacteria</taxon>
        <taxon>Pseudomonadales</taxon>
        <taxon>Pseudomonadaceae</taxon>
        <taxon>Pseudomonas</taxon>
    </lineage>
</organism>
<dbReference type="SUPFAM" id="SSF117892">
    <property type="entry name" value="Band 7/SPFH domain"/>
    <property type="match status" value="1"/>
</dbReference>
<dbReference type="Proteomes" id="UP000077829">
    <property type="component" value="Chromosome"/>
</dbReference>
<dbReference type="RefSeq" id="WP_064450947.1">
    <property type="nucleotide sequence ID" value="NZ_CP015600.1"/>
</dbReference>
<comment type="subcellular location">
    <subcellularLocation>
        <location evidence="1">Membrane</location>
        <topology evidence="1">Single-pass membrane protein</topology>
    </subcellularLocation>
</comment>
<feature type="domain" description="Band 7" evidence="4">
    <location>
        <begin position="21"/>
        <end position="202"/>
    </location>
</feature>
<dbReference type="PROSITE" id="PS51257">
    <property type="entry name" value="PROKAR_LIPOPROTEIN"/>
    <property type="match status" value="1"/>
</dbReference>
<evidence type="ECO:0000256" key="2">
    <source>
        <dbReference type="SAM" id="Coils"/>
    </source>
</evidence>
<dbReference type="EMBL" id="CP015600">
    <property type="protein sequence ID" value="ANF84610.1"/>
    <property type="molecule type" value="Genomic_DNA"/>
</dbReference>
<evidence type="ECO:0000256" key="1">
    <source>
        <dbReference type="ARBA" id="ARBA00004167"/>
    </source>
</evidence>
<evidence type="ECO:0000259" key="4">
    <source>
        <dbReference type="Pfam" id="PF01145"/>
    </source>
</evidence>
<dbReference type="InterPro" id="IPR036013">
    <property type="entry name" value="Band_7/SPFH_dom_sf"/>
</dbReference>
<keyword evidence="3" id="KW-0732">Signal</keyword>
<feature type="signal peptide" evidence="3">
    <location>
        <begin position="1"/>
        <end position="17"/>
    </location>
</feature>
<reference evidence="5 6" key="1">
    <citation type="submission" date="2016-05" db="EMBL/GenBank/DDBJ databases">
        <title>Complete genome sequence of Pseudomonas antarctica PAMC 27494.</title>
        <authorList>
            <person name="Lee J."/>
        </authorList>
    </citation>
    <scope>NUCLEOTIDE SEQUENCE [LARGE SCALE GENOMIC DNA]</scope>
    <source>
        <strain evidence="5 6">PAMC 27494</strain>
    </source>
</reference>
<keyword evidence="2" id="KW-0175">Coiled coil</keyword>
<dbReference type="PANTHER" id="PTHR42911:SF1">
    <property type="entry name" value="MODULATOR OF FTSH PROTEASE HFLC"/>
    <property type="match status" value="1"/>
</dbReference>
<dbReference type="PANTHER" id="PTHR42911">
    <property type="entry name" value="MODULATOR OF FTSH PROTEASE HFLC"/>
    <property type="match status" value="1"/>
</dbReference>
<accession>A0A172YWS0</accession>
<proteinExistence type="predicted"/>
<name>A0A172YWS0_9PSED</name>
<dbReference type="PATRIC" id="fig|219572.3.peg.1191"/>
<protein>
    <submittedName>
        <fullName evidence="5">Transposase</fullName>
    </submittedName>
</protein>
<evidence type="ECO:0000256" key="3">
    <source>
        <dbReference type="SAM" id="SignalP"/>
    </source>
</evidence>
<dbReference type="KEGG" id="panr:A7J50_1171"/>
<dbReference type="Gene3D" id="3.30.479.30">
    <property type="entry name" value="Band 7 domain"/>
    <property type="match status" value="1"/>
</dbReference>